<dbReference type="InterPro" id="IPR032710">
    <property type="entry name" value="NTF2-like_dom_sf"/>
</dbReference>
<organism evidence="1 3">
    <name type="scientific">Mycobacterium talmoniae</name>
    <dbReference type="NCBI Taxonomy" id="1858794"/>
    <lineage>
        <taxon>Bacteria</taxon>
        <taxon>Bacillati</taxon>
        <taxon>Actinomycetota</taxon>
        <taxon>Actinomycetes</taxon>
        <taxon>Mycobacteriales</taxon>
        <taxon>Mycobacteriaceae</taxon>
        <taxon>Mycobacterium</taxon>
    </lineage>
</organism>
<gene>
    <name evidence="1" type="ORF">BKN37_07805</name>
    <name evidence="2" type="ORF">C1Y40_02376</name>
</gene>
<dbReference type="Proteomes" id="UP000238296">
    <property type="component" value="Unassembled WGS sequence"/>
</dbReference>
<accession>A0A1S1NKD3</accession>
<dbReference type="GO" id="GO:0030638">
    <property type="term" value="P:polyketide metabolic process"/>
    <property type="evidence" value="ECO:0007669"/>
    <property type="project" value="InterPro"/>
</dbReference>
<dbReference type="Pfam" id="PF07366">
    <property type="entry name" value="SnoaL"/>
    <property type="match status" value="1"/>
</dbReference>
<protein>
    <recommendedName>
        <fullName evidence="5">SnoaL-like domain-containing protein</fullName>
    </recommendedName>
</protein>
<reference evidence="2" key="3">
    <citation type="submission" date="2018-01" db="EMBL/GenBank/DDBJ databases">
        <authorList>
            <person name="Gaut B.S."/>
            <person name="Morton B.R."/>
            <person name="Clegg M.T."/>
            <person name="Duvall M.R."/>
        </authorList>
    </citation>
    <scope>NUCLEOTIDE SEQUENCE</scope>
    <source>
        <strain evidence="2">ATCC BAA-2683</strain>
    </source>
</reference>
<evidence type="ECO:0000313" key="4">
    <source>
        <dbReference type="Proteomes" id="UP000238296"/>
    </source>
</evidence>
<comment type="caution">
    <text evidence="1">The sequence shown here is derived from an EMBL/GenBank/DDBJ whole genome shotgun (WGS) entry which is preliminary data.</text>
</comment>
<dbReference type="RefSeq" id="WP_071024105.1">
    <property type="nucleotide sequence ID" value="NZ_MLQM01000027.1"/>
</dbReference>
<evidence type="ECO:0008006" key="5">
    <source>
        <dbReference type="Google" id="ProtNLM"/>
    </source>
</evidence>
<reference evidence="1 3" key="1">
    <citation type="submission" date="2016-10" db="EMBL/GenBank/DDBJ databases">
        <title>Genome sequence of Mycobacterium talmonii.</title>
        <authorList>
            <person name="Greninger A.L."/>
            <person name="Elliott B."/>
            <person name="Vasireddy S."/>
            <person name="Vasireddy R."/>
        </authorList>
    </citation>
    <scope>NUCLEOTIDE SEQUENCE [LARGE SCALE GENOMIC DNA]</scope>
    <source>
        <strain evidence="1">MO-5499</strain>
        <strain evidence="3">NE-TNMC-100812</strain>
    </source>
</reference>
<proteinExistence type="predicted"/>
<dbReference type="SUPFAM" id="SSF54427">
    <property type="entry name" value="NTF2-like"/>
    <property type="match status" value="1"/>
</dbReference>
<name>A0A1S1NKD3_9MYCO</name>
<dbReference type="Gene3D" id="3.10.450.50">
    <property type="match status" value="1"/>
</dbReference>
<evidence type="ECO:0000313" key="3">
    <source>
        <dbReference type="Proteomes" id="UP000179734"/>
    </source>
</evidence>
<dbReference type="AlphaFoldDB" id="A0A1S1NKD3"/>
<dbReference type="Proteomes" id="UP000179734">
    <property type="component" value="Unassembled WGS sequence"/>
</dbReference>
<dbReference type="PANTHER" id="PTHR38436">
    <property type="entry name" value="POLYKETIDE CYCLASE SNOAL-LIKE DOMAIN"/>
    <property type="match status" value="1"/>
</dbReference>
<dbReference type="EMBL" id="MLQM01000027">
    <property type="protein sequence ID" value="OHV04936.1"/>
    <property type="molecule type" value="Genomic_DNA"/>
</dbReference>
<evidence type="ECO:0000313" key="1">
    <source>
        <dbReference type="EMBL" id="OHV04936.1"/>
    </source>
</evidence>
<evidence type="ECO:0000313" key="2">
    <source>
        <dbReference type="EMBL" id="PQM47453.1"/>
    </source>
</evidence>
<dbReference type="InterPro" id="IPR009959">
    <property type="entry name" value="Cyclase_SnoaL-like"/>
</dbReference>
<dbReference type="EMBL" id="PPEA01000335">
    <property type="protein sequence ID" value="PQM47453.1"/>
    <property type="molecule type" value="Genomic_DNA"/>
</dbReference>
<dbReference type="PANTHER" id="PTHR38436:SF1">
    <property type="entry name" value="ESTER CYCLASE"/>
    <property type="match status" value="1"/>
</dbReference>
<keyword evidence="3" id="KW-1185">Reference proteome</keyword>
<reference evidence="2 4" key="2">
    <citation type="journal article" date="2017" name="Int. J. Syst. Evol. Microbiol.">
        <title>Mycobacterium talmoniae sp. nov., a slowly growing mycobacterium isolated from human respiratory samples.</title>
        <authorList>
            <person name="Davidson R.M."/>
            <person name="DeGroote M.A."/>
            <person name="Marola J.L."/>
            <person name="Buss S."/>
            <person name="Jones V."/>
            <person name="McNeil M.R."/>
            <person name="Freifeld A.G."/>
            <person name="Elaine Epperson L."/>
            <person name="Hasan N.A."/>
            <person name="Jackson M."/>
            <person name="Iwen P.C."/>
            <person name="Salfinger M."/>
            <person name="Strong M."/>
        </authorList>
    </citation>
    <scope>NUCLEOTIDE SEQUENCE [LARGE SCALE GENOMIC DNA]</scope>
    <source>
        <strain evidence="2 4">ATCC BAA-2683</strain>
    </source>
</reference>
<sequence length="143" mass="16079">MATPEQNKQAVLEYFELLFNQRRIDEVVDCYHAVDYVQHNATVSDGPEALKAATGKLFAQFPDMRLDIKRAFAEGDYVIVHSEMSGVSLALDGTENIVANPRHHTLSRYALVDIVRLERGRIVEHWDVVQKIPATTADATPMV</sequence>